<proteinExistence type="predicted"/>
<gene>
    <name evidence="2" type="ORF">M0811_01370</name>
</gene>
<dbReference type="EMBL" id="JAPDFW010000081">
    <property type="protein sequence ID" value="KAJ5072356.1"/>
    <property type="molecule type" value="Genomic_DNA"/>
</dbReference>
<keyword evidence="3" id="KW-1185">Reference proteome</keyword>
<organism evidence="2 3">
    <name type="scientific">Anaeramoeba ignava</name>
    <name type="common">Anaerobic marine amoeba</name>
    <dbReference type="NCBI Taxonomy" id="1746090"/>
    <lineage>
        <taxon>Eukaryota</taxon>
        <taxon>Metamonada</taxon>
        <taxon>Anaeramoebidae</taxon>
        <taxon>Anaeramoeba</taxon>
    </lineage>
</organism>
<protein>
    <recommendedName>
        <fullName evidence="4">THH1/TOM1/TOM3 domain-containing protein</fullName>
    </recommendedName>
</protein>
<feature type="transmembrane region" description="Helical" evidence="1">
    <location>
        <begin position="241"/>
        <end position="263"/>
    </location>
</feature>
<dbReference type="Proteomes" id="UP001149090">
    <property type="component" value="Unassembled WGS sequence"/>
</dbReference>
<comment type="caution">
    <text evidence="2">The sequence shown here is derived from an EMBL/GenBank/DDBJ whole genome shotgun (WGS) entry which is preliminary data.</text>
</comment>
<dbReference type="AlphaFoldDB" id="A0A9Q0R9W5"/>
<evidence type="ECO:0000313" key="2">
    <source>
        <dbReference type="EMBL" id="KAJ5072356.1"/>
    </source>
</evidence>
<evidence type="ECO:0000313" key="3">
    <source>
        <dbReference type="Proteomes" id="UP001149090"/>
    </source>
</evidence>
<evidence type="ECO:0000256" key="1">
    <source>
        <dbReference type="SAM" id="Phobius"/>
    </source>
</evidence>
<name>A0A9Q0R9W5_ANAIG</name>
<keyword evidence="1" id="KW-1133">Transmembrane helix</keyword>
<feature type="transmembrane region" description="Helical" evidence="1">
    <location>
        <begin position="101"/>
        <end position="120"/>
    </location>
</feature>
<feature type="transmembrane region" description="Helical" evidence="1">
    <location>
        <begin position="25"/>
        <end position="44"/>
    </location>
</feature>
<reference evidence="2" key="1">
    <citation type="submission" date="2022-10" db="EMBL/GenBank/DDBJ databases">
        <title>Novel sulphate-reducing endosymbionts in the free-living metamonad Anaeramoeba.</title>
        <authorList>
            <person name="Jerlstrom-Hultqvist J."/>
            <person name="Cepicka I."/>
            <person name="Gallot-Lavallee L."/>
            <person name="Salas-Leiva D."/>
            <person name="Curtis B.A."/>
            <person name="Zahonova K."/>
            <person name="Pipaliya S."/>
            <person name="Dacks J."/>
            <person name="Roger A.J."/>
        </authorList>
    </citation>
    <scope>NUCLEOTIDE SEQUENCE</scope>
    <source>
        <strain evidence="2">BMAN</strain>
    </source>
</reference>
<feature type="transmembrane region" description="Helical" evidence="1">
    <location>
        <begin position="173"/>
        <end position="192"/>
    </location>
</feature>
<keyword evidence="1" id="KW-0812">Transmembrane</keyword>
<feature type="transmembrane region" description="Helical" evidence="1">
    <location>
        <begin position="132"/>
        <end position="153"/>
    </location>
</feature>
<accession>A0A9Q0R9W5</accession>
<feature type="transmembrane region" description="Helical" evidence="1">
    <location>
        <begin position="64"/>
        <end position="86"/>
    </location>
</feature>
<evidence type="ECO:0008006" key="4">
    <source>
        <dbReference type="Google" id="ProtNLM"/>
    </source>
</evidence>
<sequence length="305" mass="36327">MTDNSNKHIVQDATRAAIKSESPQLYILSLLYFLVGILSFYEIIRTLRSCRWAWKNTTTRFRVITLSFSSLTMIIRGFFTLVYFQWNNIEWAYFWYFKFPIWLQFCTFSLYILYLAKTLYLTHGKETRIKRWLDIIFIITQIIFLGLLIVFCYLDINLANSNIKYTNYEKYSLAYTAILFFVLVILLFPMGITFYRQLLDFSLVKIKKKRMKFVMILVSSQQKFANWLKNKEYNKYDSAQLGFYLLTEIFPAFLLFLVLHLNLSSEKTMFVQEENFLLSGDSDLFGNENITNQDNFKDGLGFEIN</sequence>
<keyword evidence="1" id="KW-0472">Membrane</keyword>